<keyword evidence="8 10" id="KW-0472">Membrane</keyword>
<reference evidence="12 13" key="1">
    <citation type="submission" date="2024-12" db="EMBL/GenBank/DDBJ databases">
        <authorList>
            <person name="Lee Y."/>
        </authorList>
    </citation>
    <scope>NUCLEOTIDE SEQUENCE [LARGE SCALE GENOMIC DNA]</scope>
    <source>
        <strain evidence="12 13">03SUJ4</strain>
    </source>
</reference>
<evidence type="ECO:0000256" key="9">
    <source>
        <dbReference type="ARBA" id="ARBA00023201"/>
    </source>
</evidence>
<keyword evidence="7 10" id="KW-0406">Ion transport</keyword>
<feature type="transmembrane region" description="Helical" evidence="10">
    <location>
        <begin position="32"/>
        <end position="52"/>
    </location>
</feature>
<gene>
    <name evidence="12" type="ORF">ACK2TP_05430</name>
</gene>
<feature type="transmembrane region" description="Helical" evidence="10">
    <location>
        <begin position="385"/>
        <end position="409"/>
    </location>
</feature>
<evidence type="ECO:0000256" key="1">
    <source>
        <dbReference type="ARBA" id="ARBA00004651"/>
    </source>
</evidence>
<dbReference type="InterPro" id="IPR018422">
    <property type="entry name" value="Cation/H_exchanger_CPA1"/>
</dbReference>
<dbReference type="EMBL" id="JBJYXY010000001">
    <property type="protein sequence ID" value="MFN2975198.1"/>
    <property type="molecule type" value="Genomic_DNA"/>
</dbReference>
<dbReference type="Proteomes" id="UP001634747">
    <property type="component" value="Unassembled WGS sequence"/>
</dbReference>
<feature type="transmembrane region" description="Helical" evidence="10">
    <location>
        <begin position="6"/>
        <end position="25"/>
    </location>
</feature>
<evidence type="ECO:0000256" key="5">
    <source>
        <dbReference type="ARBA" id="ARBA00022989"/>
    </source>
</evidence>
<dbReference type="PANTHER" id="PTHR10110:SF86">
    <property type="entry name" value="SODIUM_HYDROGEN EXCHANGER 7"/>
    <property type="match status" value="1"/>
</dbReference>
<evidence type="ECO:0000256" key="10">
    <source>
        <dbReference type="RuleBase" id="RU366002"/>
    </source>
</evidence>
<feature type="transmembrane region" description="Helical" evidence="10">
    <location>
        <begin position="273"/>
        <end position="294"/>
    </location>
</feature>
<dbReference type="InterPro" id="IPR006153">
    <property type="entry name" value="Cation/H_exchanger_TM"/>
</dbReference>
<dbReference type="PANTHER" id="PTHR10110">
    <property type="entry name" value="SODIUM/HYDROGEN EXCHANGER"/>
    <property type="match status" value="1"/>
</dbReference>
<feature type="transmembrane region" description="Helical" evidence="10">
    <location>
        <begin position="306"/>
        <end position="328"/>
    </location>
</feature>
<evidence type="ECO:0000256" key="4">
    <source>
        <dbReference type="ARBA" id="ARBA00022692"/>
    </source>
</evidence>
<comment type="caution">
    <text evidence="12">The sequence shown here is derived from an EMBL/GenBank/DDBJ whole genome shotgun (WGS) entry which is preliminary data.</text>
</comment>
<evidence type="ECO:0000256" key="6">
    <source>
        <dbReference type="ARBA" id="ARBA00023053"/>
    </source>
</evidence>
<comment type="similarity">
    <text evidence="10">Belongs to the monovalent cation:proton antiporter 1 (CPA1) transporter (TC 2.A.36) family.</text>
</comment>
<keyword evidence="10" id="KW-0050">Antiport</keyword>
<feature type="transmembrane region" description="Helical" evidence="10">
    <location>
        <begin position="118"/>
        <end position="137"/>
    </location>
</feature>
<feature type="transmembrane region" description="Helical" evidence="10">
    <location>
        <begin position="187"/>
        <end position="208"/>
    </location>
</feature>
<keyword evidence="3 10" id="KW-1003">Cell membrane</keyword>
<feature type="domain" description="Cation/H+ exchanger transmembrane" evidence="11">
    <location>
        <begin position="17"/>
        <end position="410"/>
    </location>
</feature>
<dbReference type="NCBIfam" id="TIGR00831">
    <property type="entry name" value="a_cpa1"/>
    <property type="match status" value="1"/>
</dbReference>
<evidence type="ECO:0000256" key="2">
    <source>
        <dbReference type="ARBA" id="ARBA00022448"/>
    </source>
</evidence>
<dbReference type="Gene3D" id="6.10.140.1330">
    <property type="match status" value="1"/>
</dbReference>
<feature type="transmembrane region" description="Helical" evidence="10">
    <location>
        <begin position="87"/>
        <end position="106"/>
    </location>
</feature>
<name>A0ABW9KIU2_9BACT</name>
<keyword evidence="13" id="KW-1185">Reference proteome</keyword>
<dbReference type="RefSeq" id="WP_263413271.1">
    <property type="nucleotide sequence ID" value="NZ_BAABBH010000001.1"/>
</dbReference>
<keyword evidence="5 10" id="KW-1133">Transmembrane helix</keyword>
<comment type="function">
    <text evidence="10">Na(+)/H(+) antiporter that extrudes sodium in exchange for external protons.</text>
</comment>
<keyword evidence="9 10" id="KW-0739">Sodium transport</keyword>
<evidence type="ECO:0000313" key="13">
    <source>
        <dbReference type="Proteomes" id="UP001634747"/>
    </source>
</evidence>
<evidence type="ECO:0000256" key="8">
    <source>
        <dbReference type="ARBA" id="ARBA00023136"/>
    </source>
</evidence>
<proteinExistence type="inferred from homology"/>
<organism evidence="12 13">
    <name type="scientific">Terriglobus aquaticus</name>
    <dbReference type="NCBI Taxonomy" id="940139"/>
    <lineage>
        <taxon>Bacteria</taxon>
        <taxon>Pseudomonadati</taxon>
        <taxon>Acidobacteriota</taxon>
        <taxon>Terriglobia</taxon>
        <taxon>Terriglobales</taxon>
        <taxon>Acidobacteriaceae</taxon>
        <taxon>Terriglobus</taxon>
    </lineage>
</organism>
<keyword evidence="4 10" id="KW-0812">Transmembrane</keyword>
<comment type="subcellular location">
    <subcellularLocation>
        <location evidence="1 10">Cell membrane</location>
        <topology evidence="1 10">Multi-pass membrane protein</topology>
    </subcellularLocation>
</comment>
<sequence length="536" mass="58848">MTPIHTLELLLLGLMIAVAVISGVARRLSLSYPIVLVLVGLGASLLPHLPRIPLPPDVVFLVFLPPLLFSAAWSTSWREFKFNLPSIVSLAFGLVFFTAIGVAYTAHHFLPEFDWRMGFLLGAVVSTTDAVAASSVAKKVGMPQRIVDILEGESLLNDATGLLALEFGVAMLTEGSTPTVHDGVLRLLWLLAGGLGVGAAVGMGVAWMERWIDDGPVEIAITIITPYTCYLAGEAIHASGVIAVVTCGLLLSRQSARFFSANTRLQAYSVWEALEFLLNGLVFILLGLQLPAVLEGLGGYGRGKLFLYGAVFSVVLIALRLIYVYPGAAFANRMRRVLHHETTITSPRGVFVIGWTGMRGVVALAAAYSLPYTREYGQPFPQRNLIIFLTFAVILVTLVLQGISLPWLVRALRLREDMSAYCEEGEARRIIMRAAVEHLKQERAQDHENDHTYEDLLHQYSHRLDLISDCGPEVTQGVHLSPLLKILQETTAVERKALLELRDQGRISDPLHRTLERELDLNQSRLMSLSGQTEAV</sequence>
<evidence type="ECO:0000313" key="12">
    <source>
        <dbReference type="EMBL" id="MFN2975198.1"/>
    </source>
</evidence>
<dbReference type="InterPro" id="IPR004705">
    <property type="entry name" value="Cation/H_exchanger_CPA1_bac"/>
</dbReference>
<evidence type="ECO:0000259" key="11">
    <source>
        <dbReference type="Pfam" id="PF00999"/>
    </source>
</evidence>
<dbReference type="Pfam" id="PF00999">
    <property type="entry name" value="Na_H_Exchanger"/>
    <property type="match status" value="1"/>
</dbReference>
<feature type="transmembrane region" description="Helical" evidence="10">
    <location>
        <begin position="235"/>
        <end position="252"/>
    </location>
</feature>
<keyword evidence="2 10" id="KW-0813">Transport</keyword>
<accession>A0ABW9KIU2</accession>
<protein>
    <submittedName>
        <fullName evidence="12">Na+/H+ antiporter</fullName>
    </submittedName>
</protein>
<keyword evidence="6 10" id="KW-0915">Sodium</keyword>
<evidence type="ECO:0000256" key="3">
    <source>
        <dbReference type="ARBA" id="ARBA00022475"/>
    </source>
</evidence>
<feature type="transmembrane region" description="Helical" evidence="10">
    <location>
        <begin position="58"/>
        <end position="75"/>
    </location>
</feature>
<evidence type="ECO:0000256" key="7">
    <source>
        <dbReference type="ARBA" id="ARBA00023065"/>
    </source>
</evidence>
<feature type="transmembrane region" description="Helical" evidence="10">
    <location>
        <begin position="349"/>
        <end position="370"/>
    </location>
</feature>